<evidence type="ECO:0000256" key="10">
    <source>
        <dbReference type="SAM" id="MobiDB-lite"/>
    </source>
</evidence>
<dbReference type="SMART" id="SM00409">
    <property type="entry name" value="IG"/>
    <property type="match status" value="3"/>
</dbReference>
<feature type="compositionally biased region" description="Low complexity" evidence="10">
    <location>
        <begin position="710"/>
        <end position="719"/>
    </location>
</feature>
<gene>
    <name evidence="13" type="ORF">UPYG_G00147030</name>
</gene>
<dbReference type="SMART" id="SM00408">
    <property type="entry name" value="IGc2"/>
    <property type="match status" value="2"/>
</dbReference>
<organism evidence="13 14">
    <name type="scientific">Umbra pygmaea</name>
    <name type="common">Eastern mudminnow</name>
    <dbReference type="NCBI Taxonomy" id="75934"/>
    <lineage>
        <taxon>Eukaryota</taxon>
        <taxon>Metazoa</taxon>
        <taxon>Chordata</taxon>
        <taxon>Craniata</taxon>
        <taxon>Vertebrata</taxon>
        <taxon>Euteleostomi</taxon>
        <taxon>Actinopterygii</taxon>
        <taxon>Neopterygii</taxon>
        <taxon>Teleostei</taxon>
        <taxon>Protacanthopterygii</taxon>
        <taxon>Esociformes</taxon>
        <taxon>Umbridae</taxon>
        <taxon>Umbra</taxon>
    </lineage>
</organism>
<evidence type="ECO:0000256" key="6">
    <source>
        <dbReference type="ARBA" id="ARBA00023136"/>
    </source>
</evidence>
<keyword evidence="2 11" id="KW-0812">Transmembrane</keyword>
<dbReference type="InterPro" id="IPR007110">
    <property type="entry name" value="Ig-like_dom"/>
</dbReference>
<evidence type="ECO:0000256" key="11">
    <source>
        <dbReference type="SAM" id="Phobius"/>
    </source>
</evidence>
<dbReference type="SUPFAM" id="SSF48726">
    <property type="entry name" value="Immunoglobulin"/>
    <property type="match status" value="5"/>
</dbReference>
<evidence type="ECO:0000259" key="12">
    <source>
        <dbReference type="PROSITE" id="PS50835"/>
    </source>
</evidence>
<keyword evidence="7" id="KW-1015">Disulfide bond</keyword>
<dbReference type="Pfam" id="PF13927">
    <property type="entry name" value="Ig_3"/>
    <property type="match status" value="1"/>
</dbReference>
<dbReference type="Proteomes" id="UP001557470">
    <property type="component" value="Unassembled WGS sequence"/>
</dbReference>
<keyword evidence="8" id="KW-0393">Immunoglobulin domain</keyword>
<keyword evidence="3" id="KW-0430">Lectin</keyword>
<dbReference type="GO" id="GO:0016020">
    <property type="term" value="C:membrane"/>
    <property type="evidence" value="ECO:0007669"/>
    <property type="project" value="UniProtKB-SubCell"/>
</dbReference>
<dbReference type="FunFam" id="2.60.40.10:FF:000032">
    <property type="entry name" value="palladin isoform X1"/>
    <property type="match status" value="2"/>
</dbReference>
<comment type="similarity">
    <text evidence="9">Belongs to the immunoglobulin superfamily. SIGLEC (sialic acid binding Ig-like lectin) family.</text>
</comment>
<dbReference type="GO" id="GO:0030246">
    <property type="term" value="F:carbohydrate binding"/>
    <property type="evidence" value="ECO:0007669"/>
    <property type="project" value="UniProtKB-KW"/>
</dbReference>
<dbReference type="InterPro" id="IPR003599">
    <property type="entry name" value="Ig_sub"/>
</dbReference>
<evidence type="ECO:0000256" key="5">
    <source>
        <dbReference type="ARBA" id="ARBA00022989"/>
    </source>
</evidence>
<comment type="subcellular location">
    <subcellularLocation>
        <location evidence="1">Membrane</location>
        <topology evidence="1">Single-pass type I membrane protein</topology>
    </subcellularLocation>
</comment>
<accession>A0ABD0WWG9</accession>
<dbReference type="AlphaFoldDB" id="A0ABD0WWG9"/>
<keyword evidence="6 11" id="KW-0472">Membrane</keyword>
<proteinExistence type="inferred from homology"/>
<evidence type="ECO:0000256" key="7">
    <source>
        <dbReference type="ARBA" id="ARBA00023157"/>
    </source>
</evidence>
<dbReference type="InterPro" id="IPR013098">
    <property type="entry name" value="Ig_I-set"/>
</dbReference>
<reference evidence="13 14" key="1">
    <citation type="submission" date="2024-06" db="EMBL/GenBank/DDBJ databases">
        <authorList>
            <person name="Pan Q."/>
            <person name="Wen M."/>
            <person name="Jouanno E."/>
            <person name="Zahm M."/>
            <person name="Klopp C."/>
            <person name="Cabau C."/>
            <person name="Louis A."/>
            <person name="Berthelot C."/>
            <person name="Parey E."/>
            <person name="Roest Crollius H."/>
            <person name="Montfort J."/>
            <person name="Robinson-Rechavi M."/>
            <person name="Bouchez O."/>
            <person name="Lampietro C."/>
            <person name="Lopez Roques C."/>
            <person name="Donnadieu C."/>
            <person name="Postlethwait J."/>
            <person name="Bobe J."/>
            <person name="Verreycken H."/>
            <person name="Guiguen Y."/>
        </authorList>
    </citation>
    <scope>NUCLEOTIDE SEQUENCE [LARGE SCALE GENOMIC DNA]</scope>
    <source>
        <strain evidence="13">Up_M1</strain>
        <tissue evidence="13">Testis</tissue>
    </source>
</reference>
<evidence type="ECO:0000256" key="3">
    <source>
        <dbReference type="ARBA" id="ARBA00022734"/>
    </source>
</evidence>
<dbReference type="InterPro" id="IPR003598">
    <property type="entry name" value="Ig_sub2"/>
</dbReference>
<evidence type="ECO:0000256" key="1">
    <source>
        <dbReference type="ARBA" id="ARBA00004479"/>
    </source>
</evidence>
<evidence type="ECO:0000256" key="4">
    <source>
        <dbReference type="ARBA" id="ARBA00022889"/>
    </source>
</evidence>
<dbReference type="GO" id="GO:0007155">
    <property type="term" value="P:cell adhesion"/>
    <property type="evidence" value="ECO:0007669"/>
    <property type="project" value="UniProtKB-KW"/>
</dbReference>
<evidence type="ECO:0000256" key="2">
    <source>
        <dbReference type="ARBA" id="ARBA00022692"/>
    </source>
</evidence>
<dbReference type="InterPro" id="IPR051036">
    <property type="entry name" value="SIGLEC"/>
</dbReference>
<feature type="region of interest" description="Disordered" evidence="10">
    <location>
        <begin position="710"/>
        <end position="733"/>
    </location>
</feature>
<keyword evidence="14" id="KW-1185">Reference proteome</keyword>
<name>A0ABD0WWG9_UMBPY</name>
<evidence type="ECO:0000313" key="14">
    <source>
        <dbReference type="Proteomes" id="UP001557470"/>
    </source>
</evidence>
<feature type="transmembrane region" description="Helical" evidence="11">
    <location>
        <begin position="597"/>
        <end position="619"/>
    </location>
</feature>
<dbReference type="InterPro" id="IPR013783">
    <property type="entry name" value="Ig-like_fold"/>
</dbReference>
<evidence type="ECO:0000256" key="8">
    <source>
        <dbReference type="ARBA" id="ARBA00023319"/>
    </source>
</evidence>
<feature type="domain" description="Ig-like" evidence="12">
    <location>
        <begin position="323"/>
        <end position="404"/>
    </location>
</feature>
<dbReference type="CDD" id="cd00096">
    <property type="entry name" value="Ig"/>
    <property type="match status" value="1"/>
</dbReference>
<dbReference type="PROSITE" id="PS50835">
    <property type="entry name" value="IG_LIKE"/>
    <property type="match status" value="3"/>
</dbReference>
<dbReference type="PANTHER" id="PTHR12035:SF107">
    <property type="entry name" value="MYELIN-ASSOCIATED GLYCOPROTEIN"/>
    <property type="match status" value="1"/>
</dbReference>
<keyword evidence="4" id="KW-0130">Cell adhesion</keyword>
<keyword evidence="5 11" id="KW-1133">Transmembrane helix</keyword>
<dbReference type="EMBL" id="JAGEUA010000004">
    <property type="protein sequence ID" value="KAL0984796.1"/>
    <property type="molecule type" value="Genomic_DNA"/>
</dbReference>
<feature type="compositionally biased region" description="Basic and acidic residues" evidence="10">
    <location>
        <begin position="720"/>
        <end position="733"/>
    </location>
</feature>
<dbReference type="PANTHER" id="PTHR12035">
    <property type="entry name" value="SIALIC ACID BINDING IMMUNOGLOBULIN-LIKE LECTIN"/>
    <property type="match status" value="1"/>
</dbReference>
<dbReference type="CDD" id="cd20987">
    <property type="entry name" value="IgC2_CD33_d2_like"/>
    <property type="match status" value="1"/>
</dbReference>
<evidence type="ECO:0000256" key="9">
    <source>
        <dbReference type="ARBA" id="ARBA00038361"/>
    </source>
</evidence>
<feature type="domain" description="Ig-like" evidence="12">
    <location>
        <begin position="412"/>
        <end position="491"/>
    </location>
</feature>
<evidence type="ECO:0000313" key="13">
    <source>
        <dbReference type="EMBL" id="KAL0984796.1"/>
    </source>
</evidence>
<dbReference type="Pfam" id="PF07679">
    <property type="entry name" value="I-set"/>
    <property type="match status" value="1"/>
</dbReference>
<dbReference type="InterPro" id="IPR036179">
    <property type="entry name" value="Ig-like_dom_sf"/>
</dbReference>
<dbReference type="CDD" id="cd05712">
    <property type="entry name" value="IgV_CD33"/>
    <property type="match status" value="1"/>
</dbReference>
<dbReference type="Gene3D" id="2.60.40.10">
    <property type="entry name" value="Immunoglobulins"/>
    <property type="match status" value="5"/>
</dbReference>
<feature type="domain" description="Ig-like" evidence="12">
    <location>
        <begin position="213"/>
        <end position="316"/>
    </location>
</feature>
<sequence length="733" mass="81441">MQRATEMRNACSGPQNRQGNVGMHINNYPPPHSLQHSLTLLSLFVSLTPVLEPVEDSRESSSCGKPYENHALSRGLCFRATESMWCLELLLPLLLIIKDVSGQWNVWIPRDISAMTNSCVVIPCTFMYPSSIRPYRGIHGIWYFGQPYPQLFPPVVFKSRTDIVHESYKGRTKLLGDLHQRNCTLLISNVGIEHSGRYYFRADLGGANIYTFPDFSDLKVLDQPIIDIPEEIVADESLQLTCSAPDNCPDNSPEITWMYADYLPELKYSEDYLEDSNTVVLSKILTFTPRPMHNNQLLGCRVYYPNTTLVYERLISLDVKFPPRSVRVNVSAEVMEGSSVTLYCEVVSNPAPSITWLFGDNELKLDVASNLSLSLDNLSPEDEGIYTCIGDNGYGAMNTSMYLAVFYPPREPEVTDSLTVQEGTSLSLNCSTQGNPAPTLTWLKDGVLVGTITAEALSVLEMKEITPKEDGQYRCLAENEFGRASSSLNVTVEYAPVFLEESKCTVVREGVQCVCIATGNPEPTIEFYLPDKNITINDTDGRYNFYTHTDGHTSTGMIKLREKGERLGNGAVNVHCSVSNMHGSESMYLELQQEKKYMMAVIVGTIGGVAVIAFIIAAVRYVGHNNNKENGNPGQDLVSKLDNPALYYSAVKKDKQNLRKKVLKTELLGSKFNSILEESTGEEGDYQSVGTLADLERQELNYAALEFLGGRSRVGGPSSRGDDPSDYSEIKAK</sequence>
<comment type="caution">
    <text evidence="13">The sequence shown here is derived from an EMBL/GenBank/DDBJ whole genome shotgun (WGS) entry which is preliminary data.</text>
</comment>
<protein>
    <recommendedName>
        <fullName evidence="12">Ig-like domain-containing protein</fullName>
    </recommendedName>
</protein>